<keyword evidence="7 10" id="KW-0862">Zinc</keyword>
<dbReference type="GO" id="GO:0016567">
    <property type="term" value="P:protein ubiquitination"/>
    <property type="evidence" value="ECO:0007669"/>
    <property type="project" value="UniProtKB-UniRule"/>
</dbReference>
<sequence>MEVLTAFGDVSDHFSQLDFDKIISDWTDSVDNSESFNEKLRNYIKNNILKVLHPSPECDLNVEEPKIDTYFFKLFEVFICGNKETEKTFNELKNLDSPSVICGKVFKTGEPVYSCRDCSVDPACVLCIKCFNSSIHKKHHYKITASSGCGYCDCGDPEAWKDGVYCSLHEPKLKSDSNKPLAMDNLPEEVKKRATAIFLFLSNYILEILTIKENDCLPERYQALAKSENFVTMLYNDEIHTYEQVISALMKSIKCEQKRAVDIATFVDKEGRAAISFGPKANCLRLKEEIEKTTARSTGQGSIQPSLLVKVIHNSIVAHQMFAMRALSWFLNIAGKSDGLLHLFCSLSMTSPVTYPNATETIIEESMLADTDLWKGARLLCHELFMTGILKNIDLKHKFSKIFVKVYPRLCADFVMDDHHRSVSTMNFSVQLLTVSTLARMLIREDNVLEIVLKSFIEECKHKLKDDKFNFDRNDRSSSNNGQLRYRRALYILYDVKYLLITVPSEDEWDSAFCQNFINGLNYLLDLLSYLHGVDSVKRQTGAHIEYESEWEGAFGLQIKLSDIFGPFLEWCSVKTCVLEEAFKRTVNLIESQKNTPSVVWKTIPLQVAGFEDEIHVVDYDVSTHKVSVHIALHRFLAGLCPGLNAYNITLTELLSRSESRPGLCDSVKSRIALLLDPVLRVQVLIAQHRAGMWRRNGFSLINQIYFYRNVRCRTEMQDKDVILVQKIAAELPPNEFLAHCLNKYGLLNWIKQEYDDVRTAPSEDRVVQTSVIAEEFFILILTILSERFTPNMGCVDKKDSIKREIIHLLCSGPLSHSELCKSLVEDICNMTELESIVLEVADKKKISSGKIEYCLKQEYYDWYNPFFYHYGKTEQTKSEQRQLKRRKEANEEECLPPPKPPKFHKNMESILELLKCDVMIYLQKLVLERMEAKRSRSASENQLHIVLHLIALSLYEEENAHNDGKCFGYVKKAVSEPSSIYQLLKKLLDSPNVKSPPMRSLLTFVFKKFIIVRHLVDSSIGSKIDKDLERFLSQSDKEKTEQKKKADIAAKRRRRILEQMNKRQKEFIQSNIELFRKTKSGSQDEIMETDTLTTDSETFHVALGDDRTHITSPVSVVRKICILCQEEQDISISSKKPMVLCSYVQKSTVLSQNRTKCVQKIGAYYESVFFPADLILGTHVSTCGHVMHADCWQNWYEALTHRDRRRMGRLRGPHHSSYDIEKREYLCPLCETLGNSVLPLLPKLTYFTSQSRQNNATFGVSLSMSDWLDGLRKTVQNSIQKERSQQNNDSDEFSIFFVPCPLSSITRLMAESVAKNFQALFEYYYDMDPALSLNDETVQMVSKFALDVYIHGCDAEADDNNRNVPLLTWVSAAYTIMSTEHLLRYSNQPLFSTLPARQEDCLVSIVRYAAVATVVMQKNLIKDYCVRLLSALVCDSADKRLRKTPSILDMDMFHLLVPLVLSLPTLYAEEDVSSAQATGGTETKFQSSRIATGDLNSKHILNLVFTAHVVQTILSASQEDIYCGEDSMDAQSSDEKGEKLADIFMHLRNLAQVPTIEAKSWNIEKYIQKAVMPFLRCSGLFFHYLTSVSPPDLLKELHQTESSIEFELLTKYLALPQNLADLFHPEDNEVVQNLCKSWCTDDSMKETLNRVNHTIVKHPIKVNSLFDLPDDYTDVINSASTFSCPNNKEVDDARTPTMCLICGQMLCSHGYCCQEHLGKLIVGAATAHVQICGSGTGMFFRPRECQLLMLSGKVKGCFYPPPYLDAYGETDSGLRRGNPLFLCQQRLKNLNKLWLRHGIPETIAHSLEVNTNWLDIEWFNL</sequence>
<proteinExistence type="inferred from homology"/>
<dbReference type="Pfam" id="PF02207">
    <property type="entry name" value="zf-UBR"/>
    <property type="match status" value="1"/>
</dbReference>
<dbReference type="GO" id="GO:0071596">
    <property type="term" value="P:ubiquitin-dependent protein catabolic process via the N-end rule pathway"/>
    <property type="evidence" value="ECO:0007669"/>
    <property type="project" value="UniProtKB-UniRule"/>
</dbReference>
<evidence type="ECO:0000313" key="14">
    <source>
        <dbReference type="Proteomes" id="UP000549394"/>
    </source>
</evidence>
<dbReference type="InterPro" id="IPR003769">
    <property type="entry name" value="ClpS_core"/>
</dbReference>
<evidence type="ECO:0000256" key="1">
    <source>
        <dbReference type="ARBA" id="ARBA00000900"/>
    </source>
</evidence>
<dbReference type="SUPFAM" id="SSF46785">
    <property type="entry name" value="Winged helix' DNA-binding domain"/>
    <property type="match status" value="1"/>
</dbReference>
<dbReference type="Pfam" id="PF22960">
    <property type="entry name" value="WHD_UBR1"/>
    <property type="match status" value="1"/>
</dbReference>
<dbReference type="GO" id="GO:0005737">
    <property type="term" value="C:cytoplasm"/>
    <property type="evidence" value="ECO:0007669"/>
    <property type="project" value="TreeGrafter"/>
</dbReference>
<gene>
    <name evidence="13" type="ORF">DGYR_LOCUS8540</name>
</gene>
<evidence type="ECO:0000256" key="10">
    <source>
        <dbReference type="RuleBase" id="RU366018"/>
    </source>
</evidence>
<evidence type="ECO:0000256" key="7">
    <source>
        <dbReference type="ARBA" id="ARBA00022833"/>
    </source>
</evidence>
<keyword evidence="6 10" id="KW-0833">Ubl conjugation pathway</keyword>
<organism evidence="13 14">
    <name type="scientific">Dimorphilus gyrociliatus</name>
    <dbReference type="NCBI Taxonomy" id="2664684"/>
    <lineage>
        <taxon>Eukaryota</taxon>
        <taxon>Metazoa</taxon>
        <taxon>Spiralia</taxon>
        <taxon>Lophotrochozoa</taxon>
        <taxon>Annelida</taxon>
        <taxon>Polychaeta</taxon>
        <taxon>Polychaeta incertae sedis</taxon>
        <taxon>Dinophilidae</taxon>
        <taxon>Dimorphilus</taxon>
    </lineage>
</organism>
<comment type="similarity">
    <text evidence="8 10">Belongs to the E3 ubiquitin-protein ligase UBR1-like family.</text>
</comment>
<keyword evidence="3 10" id="KW-0808">Transferase</keyword>
<evidence type="ECO:0000256" key="4">
    <source>
        <dbReference type="ARBA" id="ARBA00022723"/>
    </source>
</evidence>
<dbReference type="InterPro" id="IPR044046">
    <property type="entry name" value="E3_ligase_UBR-like_C"/>
</dbReference>
<keyword evidence="5 10" id="KW-0863">Zinc-finger</keyword>
<dbReference type="Pfam" id="PF02617">
    <property type="entry name" value="ClpS"/>
    <property type="match status" value="1"/>
</dbReference>
<protein>
    <recommendedName>
        <fullName evidence="10">E3 ubiquitin-protein ligase</fullName>
        <ecNumber evidence="10">2.3.2.27</ecNumber>
    </recommendedName>
</protein>
<evidence type="ECO:0000256" key="2">
    <source>
        <dbReference type="ARBA" id="ARBA00004906"/>
    </source>
</evidence>
<dbReference type="Gene3D" id="2.10.110.30">
    <property type="match status" value="1"/>
</dbReference>
<dbReference type="PANTHER" id="PTHR21497">
    <property type="entry name" value="UBIQUITIN LIGASE E3 ALPHA-RELATED"/>
    <property type="match status" value="1"/>
</dbReference>
<dbReference type="EC" id="2.3.2.27" evidence="10"/>
<dbReference type="InterPro" id="IPR036390">
    <property type="entry name" value="WH_DNA-bd_sf"/>
</dbReference>
<feature type="region of interest" description="Disordered" evidence="11">
    <location>
        <begin position="879"/>
        <end position="902"/>
    </location>
</feature>
<dbReference type="UniPathway" id="UPA00143"/>
<dbReference type="Gene3D" id="1.10.10.2670">
    <property type="entry name" value="E3 ubiquitin-protein ligase"/>
    <property type="match status" value="1"/>
</dbReference>
<dbReference type="GO" id="GO:0008270">
    <property type="term" value="F:zinc ion binding"/>
    <property type="evidence" value="ECO:0007669"/>
    <property type="project" value="UniProtKB-UniRule"/>
</dbReference>
<comment type="catalytic activity">
    <reaction evidence="1 10">
        <text>S-ubiquitinyl-[E2 ubiquitin-conjugating enzyme]-L-cysteine + [acceptor protein]-L-lysine = [E2 ubiquitin-conjugating enzyme]-L-cysteine + N(6)-ubiquitinyl-[acceptor protein]-L-lysine.</text>
        <dbReference type="EC" id="2.3.2.27"/>
    </reaction>
</comment>
<evidence type="ECO:0000256" key="8">
    <source>
        <dbReference type="ARBA" id="ARBA00046341"/>
    </source>
</evidence>
<dbReference type="Proteomes" id="UP000549394">
    <property type="component" value="Unassembled WGS sequence"/>
</dbReference>
<dbReference type="GO" id="GO:0061630">
    <property type="term" value="F:ubiquitin protein ligase activity"/>
    <property type="evidence" value="ECO:0007669"/>
    <property type="project" value="UniProtKB-UniRule"/>
</dbReference>
<dbReference type="InterPro" id="IPR014719">
    <property type="entry name" value="Ribosomal_bL12_C/ClpS-like"/>
</dbReference>
<evidence type="ECO:0000259" key="12">
    <source>
        <dbReference type="PROSITE" id="PS51157"/>
    </source>
</evidence>
<dbReference type="SMART" id="SM00396">
    <property type="entry name" value="ZnF_UBR1"/>
    <property type="match status" value="1"/>
</dbReference>
<dbReference type="InterPro" id="IPR055194">
    <property type="entry name" value="UBR1-like_WH"/>
</dbReference>
<evidence type="ECO:0000256" key="5">
    <source>
        <dbReference type="ARBA" id="ARBA00022771"/>
    </source>
</evidence>
<dbReference type="InterPro" id="IPR039164">
    <property type="entry name" value="UBR1-like"/>
</dbReference>
<dbReference type="OrthoDB" id="26387at2759"/>
<dbReference type="InterPro" id="IPR042065">
    <property type="entry name" value="E3_ELL-like"/>
</dbReference>
<feature type="zinc finger region" description="UBR-type" evidence="9">
    <location>
        <begin position="100"/>
        <end position="171"/>
    </location>
</feature>
<evidence type="ECO:0000256" key="11">
    <source>
        <dbReference type="SAM" id="MobiDB-lite"/>
    </source>
</evidence>
<dbReference type="CDD" id="cd19672">
    <property type="entry name" value="UBR-box_UBR1_like"/>
    <property type="match status" value="1"/>
</dbReference>
<comment type="pathway">
    <text evidence="2 10">Protein modification; protein ubiquitination.</text>
</comment>
<evidence type="ECO:0000313" key="13">
    <source>
        <dbReference type="EMBL" id="CAD5120438.1"/>
    </source>
</evidence>
<evidence type="ECO:0000256" key="6">
    <source>
        <dbReference type="ARBA" id="ARBA00022786"/>
    </source>
</evidence>
<dbReference type="InterPro" id="IPR003126">
    <property type="entry name" value="Znf_UBR"/>
</dbReference>
<dbReference type="SUPFAM" id="SSF54736">
    <property type="entry name" value="ClpS-like"/>
    <property type="match status" value="1"/>
</dbReference>
<reference evidence="13 14" key="1">
    <citation type="submission" date="2020-08" db="EMBL/GenBank/DDBJ databases">
        <authorList>
            <person name="Hejnol A."/>
        </authorList>
    </citation>
    <scope>NUCLEOTIDE SEQUENCE [LARGE SCALE GENOMIC DNA]</scope>
</reference>
<dbReference type="Gene3D" id="3.30.1390.10">
    <property type="match status" value="1"/>
</dbReference>
<keyword evidence="14" id="KW-1185">Reference proteome</keyword>
<dbReference type="Pfam" id="PF18995">
    <property type="entry name" value="PRT6_C"/>
    <property type="match status" value="1"/>
</dbReference>
<dbReference type="FunFam" id="2.10.110.30:FF:000001">
    <property type="entry name" value="E3 ubiquitin-protein ligase UBR2 isoform 1"/>
    <property type="match status" value="1"/>
</dbReference>
<dbReference type="FunFam" id="3.30.1390.10:FF:000010">
    <property type="entry name" value="E3 ubiquitin-protein ligase ubr-1"/>
    <property type="match status" value="1"/>
</dbReference>
<feature type="domain" description="UBR-type" evidence="12">
    <location>
        <begin position="100"/>
        <end position="171"/>
    </location>
</feature>
<evidence type="ECO:0000256" key="3">
    <source>
        <dbReference type="ARBA" id="ARBA00022679"/>
    </source>
</evidence>
<keyword evidence="4 10" id="KW-0479">Metal-binding</keyword>
<comment type="function">
    <text evidence="10">Ubiquitin ligase protein which is a component of the N-end rule pathway. Recognizes and binds to proteins bearing specific N-terminal residues that are destabilizing according to the N-end rule, leading to their ubiquitination and subsequent degradation.</text>
</comment>
<accession>A0A7I8VX32</accession>
<dbReference type="GO" id="GO:0000151">
    <property type="term" value="C:ubiquitin ligase complex"/>
    <property type="evidence" value="ECO:0007669"/>
    <property type="project" value="TreeGrafter"/>
</dbReference>
<evidence type="ECO:0000256" key="9">
    <source>
        <dbReference type="PROSITE-ProRule" id="PRU00508"/>
    </source>
</evidence>
<name>A0A7I8VX32_9ANNE</name>
<dbReference type="PROSITE" id="PS51157">
    <property type="entry name" value="ZF_UBR"/>
    <property type="match status" value="1"/>
</dbReference>
<dbReference type="EMBL" id="CAJFCJ010000012">
    <property type="protein sequence ID" value="CAD5120438.1"/>
    <property type="molecule type" value="Genomic_DNA"/>
</dbReference>
<comment type="caution">
    <text evidence="13">The sequence shown here is derived from an EMBL/GenBank/DDBJ whole genome shotgun (WGS) entry which is preliminary data.</text>
</comment>
<dbReference type="PANTHER" id="PTHR21497:SF24">
    <property type="entry name" value="E3 UBIQUITIN-PROTEIN LIGASE UBR1"/>
    <property type="match status" value="1"/>
</dbReference>